<reference evidence="9 10" key="1">
    <citation type="submission" date="2019-11" db="EMBL/GenBank/DDBJ databases">
        <title>Whole genome sequence of Haloferax sp. MBLA0076.</title>
        <authorList>
            <person name="Seo M.-J."/>
            <person name="Cho E.-S."/>
        </authorList>
    </citation>
    <scope>NUCLEOTIDE SEQUENCE [LARGE SCALE GENOMIC DNA]</scope>
    <source>
        <strain evidence="9 10">MBLA0076</strain>
    </source>
</reference>
<dbReference type="InterPro" id="IPR029016">
    <property type="entry name" value="GAF-like_dom_sf"/>
</dbReference>
<dbReference type="SMART" id="SM00387">
    <property type="entry name" value="HATPase_c"/>
    <property type="match status" value="1"/>
</dbReference>
<dbReference type="NCBIfam" id="TIGR00229">
    <property type="entry name" value="sensory_box"/>
    <property type="match status" value="3"/>
</dbReference>
<evidence type="ECO:0000313" key="10">
    <source>
        <dbReference type="Proteomes" id="UP000439022"/>
    </source>
</evidence>
<dbReference type="InterPro" id="IPR013656">
    <property type="entry name" value="PAS_4"/>
</dbReference>
<dbReference type="Pfam" id="PF08448">
    <property type="entry name" value="PAS_4"/>
    <property type="match status" value="1"/>
</dbReference>
<feature type="domain" description="PAC" evidence="8">
    <location>
        <begin position="461"/>
        <end position="512"/>
    </location>
</feature>
<dbReference type="Pfam" id="PF00989">
    <property type="entry name" value="PAS"/>
    <property type="match status" value="1"/>
</dbReference>
<dbReference type="InterPro" id="IPR000014">
    <property type="entry name" value="PAS"/>
</dbReference>
<dbReference type="InterPro" id="IPR004358">
    <property type="entry name" value="Sig_transdc_His_kin-like_C"/>
</dbReference>
<dbReference type="PANTHER" id="PTHR43304:SF1">
    <property type="entry name" value="PAC DOMAIN-CONTAINING PROTEIN"/>
    <property type="match status" value="1"/>
</dbReference>
<dbReference type="Gene3D" id="3.30.450.40">
    <property type="match status" value="1"/>
</dbReference>
<dbReference type="Gene3D" id="3.30.565.10">
    <property type="entry name" value="Histidine kinase-like ATPase, C-terminal domain"/>
    <property type="match status" value="1"/>
</dbReference>
<dbReference type="InterPro" id="IPR013767">
    <property type="entry name" value="PAS_fold"/>
</dbReference>
<dbReference type="InterPro" id="IPR036890">
    <property type="entry name" value="HATPase_C_sf"/>
</dbReference>
<evidence type="ECO:0000256" key="2">
    <source>
        <dbReference type="ARBA" id="ARBA00012438"/>
    </source>
</evidence>
<keyword evidence="3" id="KW-0597">Phosphoprotein</keyword>
<dbReference type="InterPro" id="IPR003018">
    <property type="entry name" value="GAF"/>
</dbReference>
<comment type="caution">
    <text evidence="9">The sequence shown here is derived from an EMBL/GenBank/DDBJ whole genome shotgun (WGS) entry which is preliminary data.</text>
</comment>
<comment type="catalytic activity">
    <reaction evidence="1">
        <text>ATP + protein L-histidine = ADP + protein N-phospho-L-histidine.</text>
        <dbReference type="EC" id="2.7.13.3"/>
    </reaction>
</comment>
<dbReference type="SUPFAM" id="SSF55874">
    <property type="entry name" value="ATPase domain of HSP90 chaperone/DNA topoisomerase II/histidine kinase"/>
    <property type="match status" value="1"/>
</dbReference>
<dbReference type="InterPro" id="IPR052162">
    <property type="entry name" value="Sensor_kinase/Photoreceptor"/>
</dbReference>
<dbReference type="CDD" id="cd00130">
    <property type="entry name" value="PAS"/>
    <property type="match status" value="3"/>
</dbReference>
<dbReference type="SUPFAM" id="SSF47384">
    <property type="entry name" value="Homodimeric domain of signal transducing histidine kinase"/>
    <property type="match status" value="1"/>
</dbReference>
<dbReference type="RefSeq" id="WP_151162113.1">
    <property type="nucleotide sequence ID" value="NZ_WKJO01000001.1"/>
</dbReference>
<proteinExistence type="predicted"/>
<dbReference type="GO" id="GO:0000155">
    <property type="term" value="F:phosphorelay sensor kinase activity"/>
    <property type="evidence" value="ECO:0007669"/>
    <property type="project" value="InterPro"/>
</dbReference>
<name>A0A6A8GHB1_9EURY</name>
<dbReference type="InterPro" id="IPR036097">
    <property type="entry name" value="HisK_dim/P_sf"/>
</dbReference>
<feature type="domain" description="PAC" evidence="8">
    <location>
        <begin position="335"/>
        <end position="385"/>
    </location>
</feature>
<dbReference type="Proteomes" id="UP000439022">
    <property type="component" value="Unassembled WGS sequence"/>
</dbReference>
<dbReference type="SMART" id="SM00388">
    <property type="entry name" value="HisKA"/>
    <property type="match status" value="1"/>
</dbReference>
<dbReference type="Gene3D" id="1.10.287.130">
    <property type="match status" value="1"/>
</dbReference>
<feature type="domain" description="PAC" evidence="8">
    <location>
        <begin position="216"/>
        <end position="266"/>
    </location>
</feature>
<dbReference type="PROSITE" id="PS50109">
    <property type="entry name" value="HIS_KIN"/>
    <property type="match status" value="1"/>
</dbReference>
<evidence type="ECO:0000259" key="6">
    <source>
        <dbReference type="PROSITE" id="PS50109"/>
    </source>
</evidence>
<feature type="domain" description="PAS" evidence="7">
    <location>
        <begin position="260"/>
        <end position="330"/>
    </location>
</feature>
<dbReference type="SUPFAM" id="SSF55785">
    <property type="entry name" value="PYP-like sensor domain (PAS domain)"/>
    <property type="match status" value="3"/>
</dbReference>
<dbReference type="PANTHER" id="PTHR43304">
    <property type="entry name" value="PHYTOCHROME-LIKE PROTEIN CPH1"/>
    <property type="match status" value="1"/>
</dbReference>
<dbReference type="GO" id="GO:0006355">
    <property type="term" value="P:regulation of DNA-templated transcription"/>
    <property type="evidence" value="ECO:0007669"/>
    <property type="project" value="InterPro"/>
</dbReference>
<protein>
    <recommendedName>
        <fullName evidence="2">histidine kinase</fullName>
        <ecNumber evidence="2">2.7.13.3</ecNumber>
    </recommendedName>
</protein>
<evidence type="ECO:0000256" key="3">
    <source>
        <dbReference type="ARBA" id="ARBA00022553"/>
    </source>
</evidence>
<dbReference type="InterPro" id="IPR035965">
    <property type="entry name" value="PAS-like_dom_sf"/>
</dbReference>
<sequence length="881" mass="97223">MNDSRVLLVGEDAALLRDGIERRGLSAETLSERSAVFDVLDETVGGVVVDGVCPPDQRAGDETPDAVANADSDAEFISKVRDHVGPVPVYVLVDESERATATAVRGGGIGIERAAATTDTSALAARLERAIEFSQWATTSRDGDSLYRLIVEQSNDAIFIGQDSDFQFWNRRLTELTGLNDDELAENAVLDIIHPDDRQKVADISERRRRGEDVPTNYDVRVVDTDGDVHECSVTVQDIRYHGDYGVVVTMRDVTEQRATEARFQSLIELAQDVVTLVGTDGRVKYQSPSIETTLGFDQDELVGKHIEDLVHPDDRDAVTTAFDESLESGTGTREPIRYRHRDADGSWRWLESVAANQADTVVGGFVVTSRDVTQQRTYERRLQRYETIVESIHQGAYVADADRTIRYINEAAAERVGVSPETLVGEHISVTKDYGLLDDDQYAQIDAALDDILTGESTGERLELSLSSPTSERVIEFTITPITDDAGTVTGAVGLSSDITERKRYEERLNALHVSTRRLSAATSKEAVAEEVCNAAVEVLDYELSGVLLYDDSLDALVPTTFTERAMQEFGEIPTLPRGTGLSWEVFESQEHRLYDDVESNPQRYNPDTDIAEELIVPIPDYGVFFVGSLEPGELADQRVTLARVLASNTRAALDRVEREQLLRRREQELARQNEQLESFASVVSHDLQNPLNVAEGYLELAREEHDSDELQRVADAHDRIESIIQDVLTLARNGQTIDEVELLSLEAVATEAWDIAASNTPDATLDIEGDKDVRAHRGRLRQLLENLVSNAIRHGGDDVTVRIGPLDDRSGFYVADDGPGIPASARPRIFEAGFTTSTDGTGIGLSVVQSVINAHGWSIWFDESRDGGARFEITTEDES</sequence>
<evidence type="ECO:0000256" key="4">
    <source>
        <dbReference type="ARBA" id="ARBA00022679"/>
    </source>
</evidence>
<dbReference type="Pfam" id="PF13185">
    <property type="entry name" value="GAF_2"/>
    <property type="match status" value="1"/>
</dbReference>
<evidence type="ECO:0000259" key="7">
    <source>
        <dbReference type="PROSITE" id="PS50112"/>
    </source>
</evidence>
<dbReference type="EMBL" id="WKJO01000001">
    <property type="protein sequence ID" value="MRX21517.1"/>
    <property type="molecule type" value="Genomic_DNA"/>
</dbReference>
<dbReference type="SMART" id="SM00086">
    <property type="entry name" value="PAC"/>
    <property type="match status" value="3"/>
</dbReference>
<gene>
    <name evidence="9" type="ORF">GJR96_06045</name>
</gene>
<feature type="domain" description="PAS" evidence="7">
    <location>
        <begin position="143"/>
        <end position="212"/>
    </location>
</feature>
<dbReference type="EC" id="2.7.13.3" evidence="2"/>
<dbReference type="CDD" id="cd00082">
    <property type="entry name" value="HisKA"/>
    <property type="match status" value="1"/>
</dbReference>
<dbReference type="InterPro" id="IPR001610">
    <property type="entry name" value="PAC"/>
</dbReference>
<accession>A0A6A8GHB1</accession>
<evidence type="ECO:0000259" key="8">
    <source>
        <dbReference type="PROSITE" id="PS50113"/>
    </source>
</evidence>
<dbReference type="Pfam" id="PF02518">
    <property type="entry name" value="HATPase_c"/>
    <property type="match status" value="1"/>
</dbReference>
<evidence type="ECO:0000256" key="5">
    <source>
        <dbReference type="ARBA" id="ARBA00022777"/>
    </source>
</evidence>
<dbReference type="SMART" id="SM00091">
    <property type="entry name" value="PAS"/>
    <property type="match status" value="3"/>
</dbReference>
<keyword evidence="4" id="KW-0808">Transferase</keyword>
<dbReference type="InterPro" id="IPR005467">
    <property type="entry name" value="His_kinase_dom"/>
</dbReference>
<organism evidence="9 10">
    <name type="scientific">Haloferax litoreum</name>
    <dbReference type="NCBI Taxonomy" id="2666140"/>
    <lineage>
        <taxon>Archaea</taxon>
        <taxon>Methanobacteriati</taxon>
        <taxon>Methanobacteriota</taxon>
        <taxon>Stenosarchaea group</taxon>
        <taxon>Halobacteria</taxon>
        <taxon>Halobacteriales</taxon>
        <taxon>Haloferacaceae</taxon>
        <taxon>Haloferax</taxon>
    </lineage>
</organism>
<dbReference type="AlphaFoldDB" id="A0A6A8GHB1"/>
<dbReference type="Pfam" id="PF08447">
    <property type="entry name" value="PAS_3"/>
    <property type="match status" value="1"/>
</dbReference>
<evidence type="ECO:0000256" key="1">
    <source>
        <dbReference type="ARBA" id="ARBA00000085"/>
    </source>
</evidence>
<dbReference type="InterPro" id="IPR013655">
    <property type="entry name" value="PAS_fold_3"/>
</dbReference>
<feature type="domain" description="PAS" evidence="7">
    <location>
        <begin position="382"/>
        <end position="457"/>
    </location>
</feature>
<feature type="domain" description="Histidine kinase" evidence="6">
    <location>
        <begin position="684"/>
        <end position="881"/>
    </location>
</feature>
<dbReference type="PROSITE" id="PS50112">
    <property type="entry name" value="PAS"/>
    <property type="match status" value="3"/>
</dbReference>
<dbReference type="PROSITE" id="PS50113">
    <property type="entry name" value="PAC"/>
    <property type="match status" value="3"/>
</dbReference>
<dbReference type="InterPro" id="IPR000700">
    <property type="entry name" value="PAS-assoc_C"/>
</dbReference>
<dbReference type="SUPFAM" id="SSF55781">
    <property type="entry name" value="GAF domain-like"/>
    <property type="match status" value="1"/>
</dbReference>
<evidence type="ECO:0000313" key="9">
    <source>
        <dbReference type="EMBL" id="MRX21517.1"/>
    </source>
</evidence>
<dbReference type="InterPro" id="IPR003594">
    <property type="entry name" value="HATPase_dom"/>
</dbReference>
<dbReference type="Gene3D" id="3.30.450.20">
    <property type="entry name" value="PAS domain"/>
    <property type="match status" value="3"/>
</dbReference>
<keyword evidence="10" id="KW-1185">Reference proteome</keyword>
<dbReference type="Pfam" id="PF00512">
    <property type="entry name" value="HisKA"/>
    <property type="match status" value="1"/>
</dbReference>
<dbReference type="InterPro" id="IPR003661">
    <property type="entry name" value="HisK_dim/P_dom"/>
</dbReference>
<dbReference type="PRINTS" id="PR00344">
    <property type="entry name" value="BCTRLSENSOR"/>
</dbReference>
<keyword evidence="5" id="KW-0418">Kinase</keyword>
<dbReference type="CDD" id="cd00075">
    <property type="entry name" value="HATPase"/>
    <property type="match status" value="1"/>
</dbReference>